<dbReference type="Proteomes" id="UP000537204">
    <property type="component" value="Unassembled WGS sequence"/>
</dbReference>
<dbReference type="PROSITE" id="PS01124">
    <property type="entry name" value="HTH_ARAC_FAMILY_2"/>
    <property type="match status" value="1"/>
</dbReference>
<dbReference type="EMBL" id="JACHCE010000010">
    <property type="protein sequence ID" value="MBB5638735.1"/>
    <property type="molecule type" value="Genomic_DNA"/>
</dbReference>
<dbReference type="GO" id="GO:0003700">
    <property type="term" value="F:DNA-binding transcription factor activity"/>
    <property type="evidence" value="ECO:0007669"/>
    <property type="project" value="InterPro"/>
</dbReference>
<evidence type="ECO:0000256" key="2">
    <source>
        <dbReference type="ARBA" id="ARBA00023125"/>
    </source>
</evidence>
<dbReference type="SMART" id="SM00342">
    <property type="entry name" value="HTH_ARAC"/>
    <property type="match status" value="1"/>
</dbReference>
<gene>
    <name evidence="5" type="ORF">HDE68_004670</name>
</gene>
<dbReference type="AlphaFoldDB" id="A0A7W8ZRP7"/>
<dbReference type="RefSeq" id="WP_183884544.1">
    <property type="nucleotide sequence ID" value="NZ_JACHCD010000001.1"/>
</dbReference>
<evidence type="ECO:0000259" key="4">
    <source>
        <dbReference type="PROSITE" id="PS01124"/>
    </source>
</evidence>
<protein>
    <submittedName>
        <fullName evidence="5">AraC-like DNA-binding protein</fullName>
    </submittedName>
</protein>
<comment type="caution">
    <text evidence="5">The sequence shown here is derived from an EMBL/GenBank/DDBJ whole genome shotgun (WGS) entry which is preliminary data.</text>
</comment>
<dbReference type="InterPro" id="IPR009057">
    <property type="entry name" value="Homeodomain-like_sf"/>
</dbReference>
<evidence type="ECO:0000256" key="1">
    <source>
        <dbReference type="ARBA" id="ARBA00023015"/>
    </source>
</evidence>
<dbReference type="PANTHER" id="PTHR46796:SF13">
    <property type="entry name" value="HTH-TYPE TRANSCRIPTIONAL ACTIVATOR RHAS"/>
    <property type="match status" value="1"/>
</dbReference>
<accession>A0A7W8ZRP7</accession>
<dbReference type="PANTHER" id="PTHR46796">
    <property type="entry name" value="HTH-TYPE TRANSCRIPTIONAL ACTIVATOR RHAS-RELATED"/>
    <property type="match status" value="1"/>
</dbReference>
<dbReference type="Pfam" id="PF20240">
    <property type="entry name" value="DUF6597"/>
    <property type="match status" value="1"/>
</dbReference>
<organism evidence="5 6">
    <name type="scientific">Pedobacter cryoconitis</name>
    <dbReference type="NCBI Taxonomy" id="188932"/>
    <lineage>
        <taxon>Bacteria</taxon>
        <taxon>Pseudomonadati</taxon>
        <taxon>Bacteroidota</taxon>
        <taxon>Sphingobacteriia</taxon>
        <taxon>Sphingobacteriales</taxon>
        <taxon>Sphingobacteriaceae</taxon>
        <taxon>Pedobacter</taxon>
    </lineage>
</organism>
<proteinExistence type="predicted"/>
<evidence type="ECO:0000313" key="6">
    <source>
        <dbReference type="Proteomes" id="UP000537204"/>
    </source>
</evidence>
<name>A0A7W8ZRP7_9SPHI</name>
<dbReference type="Pfam" id="PF12833">
    <property type="entry name" value="HTH_18"/>
    <property type="match status" value="1"/>
</dbReference>
<dbReference type="SUPFAM" id="SSF46689">
    <property type="entry name" value="Homeodomain-like"/>
    <property type="match status" value="1"/>
</dbReference>
<keyword evidence="1" id="KW-0805">Transcription regulation</keyword>
<dbReference type="GO" id="GO:0043565">
    <property type="term" value="F:sequence-specific DNA binding"/>
    <property type="evidence" value="ECO:0007669"/>
    <property type="project" value="InterPro"/>
</dbReference>
<keyword evidence="3" id="KW-0804">Transcription</keyword>
<feature type="domain" description="HTH araC/xylS-type" evidence="4">
    <location>
        <begin position="156"/>
        <end position="258"/>
    </location>
</feature>
<dbReference type="Gene3D" id="1.10.10.60">
    <property type="entry name" value="Homeodomain-like"/>
    <property type="match status" value="1"/>
</dbReference>
<sequence length="269" mass="30643">MQVLPAIDLSAYIKHYLFLNTKNKEVKKLRLFSDGNTGMVFSFKNQLIAQFSGPNTPVYLPDSFIYGQLNSFKDLYCKGETSLMIIVFHPHGLNHILSIPSKELNDTNIKTQDLFGSKGTELQDKLFESGNIQDRISLAEDFFRKIIATKNPAAQPLITASINYITQHKGLIPIKSLLEFTGLHERKLERNFMETIGISPKRFSNIIKLHVFLKQLRDRADQTNLTCLGYEAGYYDQPHLIREFKKYTGLTPGQYSSLSNPLAINFLGF</sequence>
<evidence type="ECO:0000256" key="3">
    <source>
        <dbReference type="ARBA" id="ARBA00023163"/>
    </source>
</evidence>
<dbReference type="InterPro" id="IPR046532">
    <property type="entry name" value="DUF6597"/>
</dbReference>
<dbReference type="InterPro" id="IPR018060">
    <property type="entry name" value="HTH_AraC"/>
</dbReference>
<reference evidence="5 6" key="1">
    <citation type="submission" date="2020-08" db="EMBL/GenBank/DDBJ databases">
        <title>Genomic Encyclopedia of Type Strains, Phase IV (KMG-V): Genome sequencing to study the core and pangenomes of soil and plant-associated prokaryotes.</title>
        <authorList>
            <person name="Whitman W."/>
        </authorList>
    </citation>
    <scope>NUCLEOTIDE SEQUENCE [LARGE SCALE GENOMIC DNA]</scope>
    <source>
        <strain evidence="5 6">S3M1</strain>
    </source>
</reference>
<evidence type="ECO:0000313" key="5">
    <source>
        <dbReference type="EMBL" id="MBB5638735.1"/>
    </source>
</evidence>
<keyword evidence="2 5" id="KW-0238">DNA-binding</keyword>
<dbReference type="InterPro" id="IPR050204">
    <property type="entry name" value="AraC_XylS_family_regulators"/>
</dbReference>